<feature type="region of interest" description="Disordered" evidence="1">
    <location>
        <begin position="36"/>
        <end position="62"/>
    </location>
</feature>
<evidence type="ECO:0000313" key="3">
    <source>
        <dbReference type="WBParaSite" id="jg26443"/>
    </source>
</evidence>
<evidence type="ECO:0000256" key="1">
    <source>
        <dbReference type="SAM" id="MobiDB-lite"/>
    </source>
</evidence>
<dbReference type="AlphaFoldDB" id="A0A915E5M1"/>
<sequence length="85" mass="9304">MAGGGGTPSPTSRARPASCWRLSRRRQEGVLLSLLPQNYNQQQQQNKKGPEGKPVNEQQTRPLSTLAHAFNSRLAKGLGFVFTKA</sequence>
<keyword evidence="2" id="KW-1185">Reference proteome</keyword>
<evidence type="ECO:0000313" key="2">
    <source>
        <dbReference type="Proteomes" id="UP000887574"/>
    </source>
</evidence>
<dbReference type="WBParaSite" id="jg26443">
    <property type="protein sequence ID" value="jg26443"/>
    <property type="gene ID" value="jg26443"/>
</dbReference>
<organism evidence="2 3">
    <name type="scientific">Ditylenchus dipsaci</name>
    <dbReference type="NCBI Taxonomy" id="166011"/>
    <lineage>
        <taxon>Eukaryota</taxon>
        <taxon>Metazoa</taxon>
        <taxon>Ecdysozoa</taxon>
        <taxon>Nematoda</taxon>
        <taxon>Chromadorea</taxon>
        <taxon>Rhabditida</taxon>
        <taxon>Tylenchina</taxon>
        <taxon>Tylenchomorpha</taxon>
        <taxon>Sphaerularioidea</taxon>
        <taxon>Anguinidae</taxon>
        <taxon>Anguininae</taxon>
        <taxon>Ditylenchus</taxon>
    </lineage>
</organism>
<reference evidence="3" key="1">
    <citation type="submission" date="2022-11" db="UniProtKB">
        <authorList>
            <consortium name="WormBaseParasite"/>
        </authorList>
    </citation>
    <scope>IDENTIFICATION</scope>
</reference>
<dbReference type="Proteomes" id="UP000887574">
    <property type="component" value="Unplaced"/>
</dbReference>
<protein>
    <submittedName>
        <fullName evidence="3">Uncharacterized protein</fullName>
    </submittedName>
</protein>
<accession>A0A915E5M1</accession>
<feature type="compositionally biased region" description="Low complexity" evidence="1">
    <location>
        <begin position="37"/>
        <end position="46"/>
    </location>
</feature>
<proteinExistence type="predicted"/>
<name>A0A915E5M1_9BILA</name>
<feature type="region of interest" description="Disordered" evidence="1">
    <location>
        <begin position="1"/>
        <end position="22"/>
    </location>
</feature>